<dbReference type="AlphaFoldDB" id="A0A285NT42"/>
<dbReference type="InterPro" id="IPR058290">
    <property type="entry name" value="DUF7984"/>
</dbReference>
<dbReference type="EMBL" id="OBEJ01000002">
    <property type="protein sequence ID" value="SNZ12378.1"/>
    <property type="molecule type" value="Genomic_DNA"/>
</dbReference>
<organism evidence="2 3">
    <name type="scientific">Natronoarchaeum philippinense</name>
    <dbReference type="NCBI Taxonomy" id="558529"/>
    <lineage>
        <taxon>Archaea</taxon>
        <taxon>Methanobacteriati</taxon>
        <taxon>Methanobacteriota</taxon>
        <taxon>Stenosarchaea group</taxon>
        <taxon>Halobacteria</taxon>
        <taxon>Halobacteriales</taxon>
        <taxon>Natronoarchaeaceae</taxon>
    </lineage>
</organism>
<evidence type="ECO:0000313" key="2">
    <source>
        <dbReference type="EMBL" id="SNZ12378.1"/>
    </source>
</evidence>
<reference evidence="2 3" key="1">
    <citation type="submission" date="2017-09" db="EMBL/GenBank/DDBJ databases">
        <authorList>
            <person name="Ehlers B."/>
            <person name="Leendertz F.H."/>
        </authorList>
    </citation>
    <scope>NUCLEOTIDE SEQUENCE [LARGE SCALE GENOMIC DNA]</scope>
    <source>
        <strain evidence="2 3">DSM 27208</strain>
    </source>
</reference>
<proteinExistence type="predicted"/>
<dbReference type="InterPro" id="IPR036681">
    <property type="entry name" value="PgpA-like_sf"/>
</dbReference>
<evidence type="ECO:0000313" key="3">
    <source>
        <dbReference type="Proteomes" id="UP000219453"/>
    </source>
</evidence>
<evidence type="ECO:0000259" key="1">
    <source>
        <dbReference type="Pfam" id="PF25945"/>
    </source>
</evidence>
<name>A0A285NT42_NATPI</name>
<gene>
    <name evidence="2" type="ORF">SAMN06269185_1671</name>
</gene>
<accession>A0A285NT42</accession>
<feature type="domain" description="DUF7984" evidence="1">
    <location>
        <begin position="40"/>
        <end position="197"/>
    </location>
</feature>
<dbReference type="GO" id="GO:0006629">
    <property type="term" value="P:lipid metabolic process"/>
    <property type="evidence" value="ECO:0007669"/>
    <property type="project" value="InterPro"/>
</dbReference>
<dbReference type="SUPFAM" id="SSF101307">
    <property type="entry name" value="YutG-like"/>
    <property type="match status" value="1"/>
</dbReference>
<sequence length="205" mass="22720">MSRPVREDSRENPLIRSYLLRVIKAFAITGKGTRKYRPYMHISPATVEREYEWIRGRESVVELLNEVRAELSAAFETEVDPVEYDQFRAEVDAVFADGDRAVNVAALVALLRDLDVEDDYPGFVVDELLGRQLAGTIAGAQPFGLLAEATFHYADITHHPEVGGAGLDDLDAALAAGFQTRLPGWNWTETASPFAVDAAVERAER</sequence>
<protein>
    <recommendedName>
        <fullName evidence="1">DUF7984 domain-containing protein</fullName>
    </recommendedName>
</protein>
<dbReference type="Proteomes" id="UP000219453">
    <property type="component" value="Unassembled WGS sequence"/>
</dbReference>
<dbReference type="Pfam" id="PF25945">
    <property type="entry name" value="DUF7984"/>
    <property type="match status" value="1"/>
</dbReference>
<dbReference type="GO" id="GO:0008962">
    <property type="term" value="F:phosphatidylglycerophosphatase activity"/>
    <property type="evidence" value="ECO:0007669"/>
    <property type="project" value="InterPro"/>
</dbReference>
<keyword evidence="3" id="KW-1185">Reference proteome</keyword>